<reference evidence="1" key="1">
    <citation type="submission" date="2020-04" db="EMBL/GenBank/DDBJ databases">
        <authorList>
            <person name="Broberg M."/>
        </authorList>
    </citation>
    <scope>NUCLEOTIDE SEQUENCE</scope>
</reference>
<gene>
    <name evidence="1" type="ORF">CRV2_00007338</name>
</gene>
<evidence type="ECO:0000313" key="2">
    <source>
        <dbReference type="Proteomes" id="UP000836387"/>
    </source>
</evidence>
<proteinExistence type="predicted"/>
<keyword evidence="2" id="KW-1185">Reference proteome</keyword>
<dbReference type="EMBL" id="CADEHS020000003">
    <property type="protein sequence ID" value="CAG9938905.1"/>
    <property type="molecule type" value="Genomic_DNA"/>
</dbReference>
<sequence>MNAMDELEPEVTSQEYRTNTEVTFKRHEVEEKYANLFERLGSFNYPDQRRTDIADDMRELLKTDKLEHIATVETRIPCVLTWTCEPLYHLGNDAHCLAKDTKEQKRAWSVFGWRLKLGAKYQSNYIRRLEANVDKMARPTATLQDVRDAIQSSLATADKTQLNEENQRLTCEILRMSAAHDLEVGQLRAENQYLRYKIKNNEELSDGEEEAPVEGETKGSGPPRRTTGNKGMKRLPSPDKGSIPPSSDEDLRLFPPDEGFKGLTSQADDGEASKASDEEKAQEDEGTKDEPPRRSTRHKGTKCPVTETN</sequence>
<comment type="caution">
    <text evidence="1">The sequence shown here is derived from an EMBL/GenBank/DDBJ whole genome shotgun (WGS) entry which is preliminary data.</text>
</comment>
<evidence type="ECO:0000313" key="1">
    <source>
        <dbReference type="EMBL" id="CAG9938905.1"/>
    </source>
</evidence>
<dbReference type="Proteomes" id="UP000836387">
    <property type="component" value="Unassembled WGS sequence"/>
</dbReference>
<reference evidence="1" key="2">
    <citation type="submission" date="2021-10" db="EMBL/GenBank/DDBJ databases">
        <authorList>
            <person name="Piombo E."/>
        </authorList>
    </citation>
    <scope>NUCLEOTIDE SEQUENCE</scope>
</reference>
<accession>A0ACA9TDA4</accession>
<organism evidence="1 2">
    <name type="scientific">Clonostachys rosea f. rosea IK726</name>
    <dbReference type="NCBI Taxonomy" id="1349383"/>
    <lineage>
        <taxon>Eukaryota</taxon>
        <taxon>Fungi</taxon>
        <taxon>Dikarya</taxon>
        <taxon>Ascomycota</taxon>
        <taxon>Pezizomycotina</taxon>
        <taxon>Sordariomycetes</taxon>
        <taxon>Hypocreomycetidae</taxon>
        <taxon>Hypocreales</taxon>
        <taxon>Bionectriaceae</taxon>
        <taxon>Clonostachys</taxon>
    </lineage>
</organism>
<name>A0ACA9TDA4_BIOOC</name>
<protein>
    <submittedName>
        <fullName evidence="1">Uncharacterized protein</fullName>
    </submittedName>
</protein>